<dbReference type="InterPro" id="IPR050697">
    <property type="entry name" value="Adenylyl/Guanylyl_Cyclase_3/4"/>
</dbReference>
<proteinExistence type="predicted"/>
<reference evidence="2" key="1">
    <citation type="journal article" date="2014" name="Genome Biol. Evol.">
        <title>Pangenome evidence for extensive interdomain horizontal transfer affecting lineage core and shell genes in uncultured planktonic thaumarchaeota and euryarchaeota.</title>
        <authorList>
            <person name="Deschamps P."/>
            <person name="Zivanovic Y."/>
            <person name="Moreira D."/>
            <person name="Rodriguez-Valera F."/>
            <person name="Lopez-Garcia P."/>
        </authorList>
    </citation>
    <scope>NUCLEOTIDE SEQUENCE</scope>
</reference>
<sequence>MKRDKIKKAVSKKAKKVKGLLKTPKKSATDSKSYVEMIFQDGEKTVDSNTLITKAQNRVLNSVKNGVEYPPFVDKSEEFLRNHVNSRVHIFVMYIDLVGSTNMSLSLPEEKVVTIISSFAQEMAYTVTQFGGYMLKFVGDAVLAYFNAENDLIYPADNIINCAKSMLRVLTDGINPVLTTNGYPALAAKIGIDHGQNIIVRYGSDKRKSHVDILGPSMNMAAKIQNMAKPNQLLIGGDVYAKLHPETQKSFTKKIFSKTKWKYHHRVTGELYPIYAYSINNVIIESD</sequence>
<protein>
    <submittedName>
        <fullName evidence="2">Adenylate/guanylate cyclase</fullName>
        <ecNumber evidence="2">4.6.1.1</ecNumber>
    </submittedName>
</protein>
<dbReference type="GO" id="GO:0004016">
    <property type="term" value="F:adenylate cyclase activity"/>
    <property type="evidence" value="ECO:0007669"/>
    <property type="project" value="UniProtKB-EC"/>
</dbReference>
<dbReference type="EMBL" id="KF900572">
    <property type="protein sequence ID" value="AIE99782.1"/>
    <property type="molecule type" value="Genomic_DNA"/>
</dbReference>
<dbReference type="SUPFAM" id="SSF55073">
    <property type="entry name" value="Nucleotide cyclase"/>
    <property type="match status" value="1"/>
</dbReference>
<dbReference type="SMART" id="SM00044">
    <property type="entry name" value="CYCc"/>
    <property type="match status" value="1"/>
</dbReference>
<dbReference type="PANTHER" id="PTHR43081">
    <property type="entry name" value="ADENYLATE CYCLASE, TERMINAL-DIFFERENTIATION SPECIFIC-RELATED"/>
    <property type="match status" value="1"/>
</dbReference>
<organism evidence="2">
    <name type="scientific">uncultured marine thaumarchaeote KM3_11_C04</name>
    <dbReference type="NCBI Taxonomy" id="1455990"/>
    <lineage>
        <taxon>Archaea</taxon>
        <taxon>Nitrososphaerota</taxon>
        <taxon>environmental samples</taxon>
    </lineage>
</organism>
<dbReference type="AlphaFoldDB" id="A0A075GDK0"/>
<dbReference type="PROSITE" id="PS50125">
    <property type="entry name" value="GUANYLATE_CYCLASE_2"/>
    <property type="match status" value="1"/>
</dbReference>
<dbReference type="EC" id="4.6.1.1" evidence="2"/>
<evidence type="ECO:0000313" key="2">
    <source>
        <dbReference type="EMBL" id="AIE99782.1"/>
    </source>
</evidence>
<feature type="domain" description="Guanylate cyclase" evidence="1">
    <location>
        <begin position="91"/>
        <end position="225"/>
    </location>
</feature>
<accession>A0A075GDK0</accession>
<dbReference type="GO" id="GO:0009190">
    <property type="term" value="P:cyclic nucleotide biosynthetic process"/>
    <property type="evidence" value="ECO:0007669"/>
    <property type="project" value="InterPro"/>
</dbReference>
<dbReference type="Gene3D" id="3.30.70.1230">
    <property type="entry name" value="Nucleotide cyclase"/>
    <property type="match status" value="1"/>
</dbReference>
<dbReference type="PANTHER" id="PTHR43081:SF1">
    <property type="entry name" value="ADENYLATE CYCLASE, TERMINAL-DIFFERENTIATION SPECIFIC"/>
    <property type="match status" value="1"/>
</dbReference>
<keyword evidence="2" id="KW-0456">Lyase</keyword>
<dbReference type="GO" id="GO:0035556">
    <property type="term" value="P:intracellular signal transduction"/>
    <property type="evidence" value="ECO:0007669"/>
    <property type="project" value="InterPro"/>
</dbReference>
<dbReference type="Pfam" id="PF00211">
    <property type="entry name" value="Guanylate_cyc"/>
    <property type="match status" value="1"/>
</dbReference>
<dbReference type="InterPro" id="IPR001054">
    <property type="entry name" value="A/G_cyclase"/>
</dbReference>
<dbReference type="CDD" id="cd07302">
    <property type="entry name" value="CHD"/>
    <property type="match status" value="1"/>
</dbReference>
<name>A0A075GDK0_9ARCH</name>
<dbReference type="InterPro" id="IPR029787">
    <property type="entry name" value="Nucleotide_cyclase"/>
</dbReference>
<evidence type="ECO:0000259" key="1">
    <source>
        <dbReference type="PROSITE" id="PS50125"/>
    </source>
</evidence>